<feature type="transmembrane region" description="Helical" evidence="7">
    <location>
        <begin position="42"/>
        <end position="62"/>
    </location>
</feature>
<evidence type="ECO:0000256" key="1">
    <source>
        <dbReference type="ARBA" id="ARBA00004651"/>
    </source>
</evidence>
<dbReference type="InterPro" id="IPR003660">
    <property type="entry name" value="HAMP_dom"/>
</dbReference>
<dbReference type="Pfam" id="PF00672">
    <property type="entry name" value="HAMP"/>
    <property type="match status" value="1"/>
</dbReference>
<dbReference type="CDD" id="cd18773">
    <property type="entry name" value="PDC1_HK_sensor"/>
    <property type="match status" value="1"/>
</dbReference>
<evidence type="ECO:0000256" key="7">
    <source>
        <dbReference type="SAM" id="Phobius"/>
    </source>
</evidence>
<comment type="caution">
    <text evidence="9">The sequence shown here is derived from an EMBL/GenBank/DDBJ whole genome shotgun (WGS) entry which is preliminary data.</text>
</comment>
<dbReference type="AlphaFoldDB" id="A0A4Q9DUI8"/>
<dbReference type="InterPro" id="IPR050640">
    <property type="entry name" value="Bact_2-comp_sensor_kinase"/>
</dbReference>
<keyword evidence="4" id="KW-0808">Transferase</keyword>
<keyword evidence="6 7" id="KW-0472">Membrane</keyword>
<evidence type="ECO:0000259" key="8">
    <source>
        <dbReference type="PROSITE" id="PS50885"/>
    </source>
</evidence>
<dbReference type="InterPro" id="IPR036890">
    <property type="entry name" value="HATPase_C_sf"/>
</dbReference>
<dbReference type="Gene3D" id="6.10.340.10">
    <property type="match status" value="1"/>
</dbReference>
<keyword evidence="10" id="KW-1185">Reference proteome</keyword>
<dbReference type="SMART" id="SM00304">
    <property type="entry name" value="HAMP"/>
    <property type="match status" value="1"/>
</dbReference>
<dbReference type="Pfam" id="PF02518">
    <property type="entry name" value="HATPase_c"/>
    <property type="match status" value="1"/>
</dbReference>
<sequence>MSNTCHKRRICLTRGSVSACGKVDSVMKGLVFGLYRPLNMKLVLIFVASTLLPLMLTTYIGARFYIERTSEDTGILIDNTLISLSQSLSSYLNELDQLTLIPYYNDDFIYALKVKASESYESLSRYQVLSITNMLDSQLRFVRNTRKDIMSTLIVADNKPLFYSTNNPLNDVADNYEFAETDWYRKAIEAAGNAVFVNPHKQDYFTRTKGETVFSVARTIRDIPSRQPISVIIADANTVVLQKMFQDIDFHVPSHIVLLDEERHFVYANHDVSPALFRTMPDNRSVVSDGGQSYMVIRRTVAPYNWELVVLLSYSALEKKTLWIYVNSALLYIVCLVVAFLFYQGLSRKVMGPVKDIIKTMGKIEQGDFSARYRSRTTDEFDVIGRSLNSMIEELKQKIEVEYVLKLKQRNSEYKALQSQIQPHFLYNMLGGFVALNQIGERELLEKSIIDLTLLLRYILNHPDMTTLEEELTLIEKYGSLQQLRFGERLQVHVSCEDGIRLHKVPKLLLQPLAENAIIHGIEPLSRPCRLTISADTVVEAGVPFVRIVIEDDGIGFDPEQLQEYGQIGLTNTRERLQLCFPDSRFELESAPGAGTRIAIIIPEANFHGHTHSG</sequence>
<comment type="subcellular location">
    <subcellularLocation>
        <location evidence="1">Cell membrane</location>
        <topology evidence="1">Multi-pass membrane protein</topology>
    </subcellularLocation>
</comment>
<feature type="domain" description="HAMP" evidence="8">
    <location>
        <begin position="348"/>
        <end position="400"/>
    </location>
</feature>
<name>A0A4Q9DUI8_9BACL</name>
<keyword evidence="3" id="KW-0597">Phosphoprotein</keyword>
<dbReference type="InterPro" id="IPR003594">
    <property type="entry name" value="HATPase_dom"/>
</dbReference>
<dbReference type="CDD" id="cd06225">
    <property type="entry name" value="HAMP"/>
    <property type="match status" value="1"/>
</dbReference>
<dbReference type="Gene3D" id="3.30.450.20">
    <property type="entry name" value="PAS domain"/>
    <property type="match status" value="1"/>
</dbReference>
<dbReference type="Pfam" id="PF06580">
    <property type="entry name" value="His_kinase"/>
    <property type="match status" value="1"/>
</dbReference>
<dbReference type="SUPFAM" id="SSF55874">
    <property type="entry name" value="ATPase domain of HSP90 chaperone/DNA topoisomerase II/histidine kinase"/>
    <property type="match status" value="1"/>
</dbReference>
<organism evidence="9 10">
    <name type="scientific">Paenibacillus thalictri</name>
    <dbReference type="NCBI Taxonomy" id="2527873"/>
    <lineage>
        <taxon>Bacteria</taxon>
        <taxon>Bacillati</taxon>
        <taxon>Bacillota</taxon>
        <taxon>Bacilli</taxon>
        <taxon>Bacillales</taxon>
        <taxon>Paenibacillaceae</taxon>
        <taxon>Paenibacillus</taxon>
    </lineage>
</organism>
<accession>A0A4Q9DUI8</accession>
<dbReference type="GO" id="GO:0000155">
    <property type="term" value="F:phosphorelay sensor kinase activity"/>
    <property type="evidence" value="ECO:0007669"/>
    <property type="project" value="InterPro"/>
</dbReference>
<dbReference type="InterPro" id="IPR010559">
    <property type="entry name" value="Sig_transdc_His_kin_internal"/>
</dbReference>
<dbReference type="GO" id="GO:0005886">
    <property type="term" value="C:plasma membrane"/>
    <property type="evidence" value="ECO:0007669"/>
    <property type="project" value="UniProtKB-SubCell"/>
</dbReference>
<keyword evidence="2" id="KW-1003">Cell membrane</keyword>
<evidence type="ECO:0000256" key="3">
    <source>
        <dbReference type="ARBA" id="ARBA00022553"/>
    </source>
</evidence>
<keyword evidence="5 9" id="KW-0418">Kinase</keyword>
<dbReference type="PANTHER" id="PTHR34220">
    <property type="entry name" value="SENSOR HISTIDINE KINASE YPDA"/>
    <property type="match status" value="1"/>
</dbReference>
<dbReference type="SUPFAM" id="SSF158472">
    <property type="entry name" value="HAMP domain-like"/>
    <property type="match status" value="1"/>
</dbReference>
<keyword evidence="7" id="KW-1133">Transmembrane helix</keyword>
<dbReference type="OrthoDB" id="9809348at2"/>
<dbReference type="EMBL" id="SIRE01000004">
    <property type="protein sequence ID" value="TBL80657.1"/>
    <property type="molecule type" value="Genomic_DNA"/>
</dbReference>
<dbReference type="Proteomes" id="UP000293142">
    <property type="component" value="Unassembled WGS sequence"/>
</dbReference>
<evidence type="ECO:0000256" key="4">
    <source>
        <dbReference type="ARBA" id="ARBA00022679"/>
    </source>
</evidence>
<evidence type="ECO:0000256" key="6">
    <source>
        <dbReference type="ARBA" id="ARBA00023136"/>
    </source>
</evidence>
<evidence type="ECO:0000313" key="9">
    <source>
        <dbReference type="EMBL" id="TBL80657.1"/>
    </source>
</evidence>
<evidence type="ECO:0000256" key="5">
    <source>
        <dbReference type="ARBA" id="ARBA00022777"/>
    </source>
</evidence>
<gene>
    <name evidence="9" type="ORF">EYB31_05355</name>
</gene>
<keyword evidence="7" id="KW-0812">Transmembrane</keyword>
<proteinExistence type="predicted"/>
<evidence type="ECO:0000256" key="2">
    <source>
        <dbReference type="ARBA" id="ARBA00022475"/>
    </source>
</evidence>
<dbReference type="PROSITE" id="PS50885">
    <property type="entry name" value="HAMP"/>
    <property type="match status" value="1"/>
</dbReference>
<evidence type="ECO:0000313" key="10">
    <source>
        <dbReference type="Proteomes" id="UP000293142"/>
    </source>
</evidence>
<dbReference type="PANTHER" id="PTHR34220:SF7">
    <property type="entry name" value="SENSOR HISTIDINE KINASE YPDA"/>
    <property type="match status" value="1"/>
</dbReference>
<reference evidence="9 10" key="1">
    <citation type="submission" date="2019-02" db="EMBL/GenBank/DDBJ databases">
        <title>Paenibacillus sp. nov., isolated from surface-sterilized tissue of Thalictrum simplex L.</title>
        <authorList>
            <person name="Tuo L."/>
        </authorList>
    </citation>
    <scope>NUCLEOTIDE SEQUENCE [LARGE SCALE GENOMIC DNA]</scope>
    <source>
        <strain evidence="9 10">N2SHLJ1</strain>
    </source>
</reference>
<dbReference type="Gene3D" id="3.30.565.10">
    <property type="entry name" value="Histidine kinase-like ATPase, C-terminal domain"/>
    <property type="match status" value="1"/>
</dbReference>
<protein>
    <submittedName>
        <fullName evidence="9">Sensor histidine kinase</fullName>
    </submittedName>
</protein>
<feature type="transmembrane region" description="Helical" evidence="7">
    <location>
        <begin position="322"/>
        <end position="343"/>
    </location>
</feature>